<sequence>MATQKTTWTDADPREFVAAVARPARRRDAHTMLDLMTRATGEPPRMFGTSIVGFGEYRFAYPTGRSGHAPAASFSPRTTATVVYLPDGVEAHADALAGLGPHTSSVGCLYLKDLATVDLDVLEQIVRDSSATLTADTFGRRAGEGGA</sequence>
<keyword evidence="2" id="KW-1185">Reference proteome</keyword>
<comment type="caution">
    <text evidence="1">The sequence shown here is derived from an EMBL/GenBank/DDBJ whole genome shotgun (WGS) entry which is preliminary data.</text>
</comment>
<dbReference type="Proteomes" id="UP001319870">
    <property type="component" value="Unassembled WGS sequence"/>
</dbReference>
<protein>
    <submittedName>
        <fullName evidence="1">DUF1801 domain-containing protein</fullName>
    </submittedName>
</protein>
<proteinExistence type="predicted"/>
<gene>
    <name evidence="1" type="ORF">LEP48_11250</name>
</gene>
<accession>A0ABS7ZFX1</accession>
<evidence type="ECO:0000313" key="1">
    <source>
        <dbReference type="EMBL" id="MCA5893925.1"/>
    </source>
</evidence>
<reference evidence="1 2" key="1">
    <citation type="submission" date="2021-09" db="EMBL/GenBank/DDBJ databases">
        <title>Isoptericola luteus sp. nov., a novel bacterium isolated from Harbin, the capital city of Heilongjiang province.</title>
        <authorList>
            <person name="Li J."/>
        </authorList>
    </citation>
    <scope>NUCLEOTIDE SEQUENCE [LARGE SCALE GENOMIC DNA]</scope>
    <source>
        <strain evidence="1 2">NEAU-Y5</strain>
    </source>
</reference>
<organism evidence="1 2">
    <name type="scientific">Isoptericola luteus</name>
    <dbReference type="NCBI Taxonomy" id="2879484"/>
    <lineage>
        <taxon>Bacteria</taxon>
        <taxon>Bacillati</taxon>
        <taxon>Actinomycetota</taxon>
        <taxon>Actinomycetes</taxon>
        <taxon>Micrococcales</taxon>
        <taxon>Promicromonosporaceae</taxon>
        <taxon>Isoptericola</taxon>
    </lineage>
</organism>
<evidence type="ECO:0000313" key="2">
    <source>
        <dbReference type="Proteomes" id="UP001319870"/>
    </source>
</evidence>
<name>A0ABS7ZFX1_9MICO</name>
<dbReference type="RefSeq" id="WP_225565693.1">
    <property type="nucleotide sequence ID" value="NZ_JAIXCQ010000007.1"/>
</dbReference>
<dbReference type="EMBL" id="JAIXCQ010000007">
    <property type="protein sequence ID" value="MCA5893925.1"/>
    <property type="molecule type" value="Genomic_DNA"/>
</dbReference>